<protein>
    <recommendedName>
        <fullName evidence="1">DUF6268 domain-containing protein</fullName>
    </recommendedName>
</protein>
<gene>
    <name evidence="2" type="ORF">FGK63_11370</name>
</gene>
<evidence type="ECO:0000259" key="1">
    <source>
        <dbReference type="Pfam" id="PF19783"/>
    </source>
</evidence>
<comment type="caution">
    <text evidence="2">The sequence shown here is derived from an EMBL/GenBank/DDBJ whole genome shotgun (WGS) entry which is preliminary data.</text>
</comment>
<keyword evidence="3" id="KW-1185">Reference proteome</keyword>
<reference evidence="2 3" key="1">
    <citation type="submission" date="2019-05" db="EMBL/GenBank/DDBJ databases">
        <title>Ruegeria sp. nov., isolated from tidal flat.</title>
        <authorList>
            <person name="Kim W."/>
        </authorList>
    </citation>
    <scope>NUCLEOTIDE SEQUENCE [LARGE SCALE GENOMIC DNA]</scope>
    <source>
        <strain evidence="2 3">CAU 1488</strain>
    </source>
</reference>
<dbReference type="EMBL" id="VCPD01000003">
    <property type="protein sequence ID" value="TMV08093.1"/>
    <property type="molecule type" value="Genomic_DNA"/>
</dbReference>
<name>A0ABY2WZU0_9RHOB</name>
<evidence type="ECO:0000313" key="2">
    <source>
        <dbReference type="EMBL" id="TMV08093.1"/>
    </source>
</evidence>
<evidence type="ECO:0000313" key="3">
    <source>
        <dbReference type="Proteomes" id="UP001193035"/>
    </source>
</evidence>
<dbReference type="InterPro" id="IPR046235">
    <property type="entry name" value="DUF6268"/>
</dbReference>
<dbReference type="Proteomes" id="UP001193035">
    <property type="component" value="Unassembled WGS sequence"/>
</dbReference>
<sequence length="267" mass="28357">MFDGLAVHQGDADLEGGGEFSANRAFLRAGAIYSFGNGAAAGLVASFGEFDYDFGTAANEPWQDVRDIRLSVPIRWASENGLQVLVSPQLRWDYERGASASDGFTYGAFAGVSWQLNPALRIGPAFGVFSEVGTGDLDVFPALLVDWDISDRWNLSTGGGLGATQGPGLSLSYAVSEQFRLGLAVRSERVRFQLNDSGPAPGGVGEDRSIPAVVSLDYTPTRSTSISVFVGAEFDGELRLDDATGREVGRQTYDTAPIAGLAVRVLF</sequence>
<feature type="domain" description="DUF6268" evidence="1">
    <location>
        <begin position="113"/>
        <end position="234"/>
    </location>
</feature>
<accession>A0ABY2WZU0</accession>
<dbReference type="Pfam" id="PF19783">
    <property type="entry name" value="DUF6268"/>
    <property type="match status" value="1"/>
</dbReference>
<organism evidence="2 3">
    <name type="scientific">Ruegeria sediminis</name>
    <dbReference type="NCBI Taxonomy" id="2583820"/>
    <lineage>
        <taxon>Bacteria</taxon>
        <taxon>Pseudomonadati</taxon>
        <taxon>Pseudomonadota</taxon>
        <taxon>Alphaproteobacteria</taxon>
        <taxon>Rhodobacterales</taxon>
        <taxon>Roseobacteraceae</taxon>
        <taxon>Ruegeria</taxon>
    </lineage>
</organism>
<proteinExistence type="predicted"/>
<dbReference type="SUPFAM" id="SSF56935">
    <property type="entry name" value="Porins"/>
    <property type="match status" value="1"/>
</dbReference>